<dbReference type="InterPro" id="IPR018186">
    <property type="entry name" value="TF_T-box_CS"/>
</dbReference>
<evidence type="ECO:0000313" key="10">
    <source>
        <dbReference type="Proteomes" id="UP001177670"/>
    </source>
</evidence>
<feature type="region of interest" description="Disordered" evidence="7">
    <location>
        <begin position="22"/>
        <end position="67"/>
    </location>
</feature>
<keyword evidence="3 6" id="KW-0238">DNA-binding</keyword>
<evidence type="ECO:0000256" key="3">
    <source>
        <dbReference type="ARBA" id="ARBA00023125"/>
    </source>
</evidence>
<dbReference type="Pfam" id="PF00907">
    <property type="entry name" value="T-box"/>
    <property type="match status" value="1"/>
</dbReference>
<comment type="subcellular location">
    <subcellularLocation>
        <location evidence="1 6">Nucleus</location>
    </subcellularLocation>
</comment>
<dbReference type="InterPro" id="IPR036960">
    <property type="entry name" value="T-box_sf"/>
</dbReference>
<feature type="region of interest" description="Disordered" evidence="7">
    <location>
        <begin position="176"/>
        <end position="222"/>
    </location>
</feature>
<name>A0AA40G3S1_9HYME</name>
<comment type="caution">
    <text evidence="6">Lacks conserved residue(s) required for the propagation of feature annotation.</text>
</comment>
<reference evidence="9" key="1">
    <citation type="submission" date="2021-10" db="EMBL/GenBank/DDBJ databases">
        <title>Melipona bicolor Genome sequencing and assembly.</title>
        <authorList>
            <person name="Araujo N.S."/>
            <person name="Arias M.C."/>
        </authorList>
    </citation>
    <scope>NUCLEOTIDE SEQUENCE</scope>
    <source>
        <strain evidence="9">USP_2M_L1-L4_2017</strain>
        <tissue evidence="9">Whole body</tissue>
    </source>
</reference>
<dbReference type="Gene3D" id="2.60.40.820">
    <property type="entry name" value="Transcription factor, T-box"/>
    <property type="match status" value="1"/>
</dbReference>
<dbReference type="PANTHER" id="PTHR11267">
    <property type="entry name" value="T-BOX PROTEIN-RELATED"/>
    <property type="match status" value="1"/>
</dbReference>
<dbReference type="SUPFAM" id="SSF49417">
    <property type="entry name" value="p53-like transcription factors"/>
    <property type="match status" value="1"/>
</dbReference>
<keyword evidence="4" id="KW-0804">Transcription</keyword>
<dbReference type="EMBL" id="JAHYIQ010000007">
    <property type="protein sequence ID" value="KAK1130561.1"/>
    <property type="molecule type" value="Genomic_DNA"/>
</dbReference>
<dbReference type="PANTHER" id="PTHR11267:SF181">
    <property type="entry name" value="OPTOMOTOR-BLIND PROTEIN"/>
    <property type="match status" value="1"/>
</dbReference>
<feature type="compositionally biased region" description="Polar residues" evidence="7">
    <location>
        <begin position="208"/>
        <end position="221"/>
    </location>
</feature>
<feature type="domain" description="T-box" evidence="8">
    <location>
        <begin position="88"/>
        <end position="113"/>
    </location>
</feature>
<evidence type="ECO:0000256" key="1">
    <source>
        <dbReference type="ARBA" id="ARBA00004123"/>
    </source>
</evidence>
<dbReference type="InterPro" id="IPR008967">
    <property type="entry name" value="p53-like_TF_DNA-bd_sf"/>
</dbReference>
<accession>A0AA40G3S1</accession>
<keyword evidence="5 6" id="KW-0539">Nucleus</keyword>
<dbReference type="InterPro" id="IPR046360">
    <property type="entry name" value="T-box_DNA-bd"/>
</dbReference>
<evidence type="ECO:0000256" key="4">
    <source>
        <dbReference type="ARBA" id="ARBA00023163"/>
    </source>
</evidence>
<evidence type="ECO:0000256" key="2">
    <source>
        <dbReference type="ARBA" id="ARBA00023015"/>
    </source>
</evidence>
<protein>
    <recommendedName>
        <fullName evidence="8">T-box domain-containing protein</fullName>
    </recommendedName>
</protein>
<dbReference type="GO" id="GO:0000981">
    <property type="term" value="F:DNA-binding transcription factor activity, RNA polymerase II-specific"/>
    <property type="evidence" value="ECO:0007669"/>
    <property type="project" value="TreeGrafter"/>
</dbReference>
<evidence type="ECO:0000313" key="9">
    <source>
        <dbReference type="EMBL" id="KAK1130561.1"/>
    </source>
</evidence>
<comment type="caution">
    <text evidence="9">The sequence shown here is derived from an EMBL/GenBank/DDBJ whole genome shotgun (WGS) entry which is preliminary data.</text>
</comment>
<evidence type="ECO:0000259" key="8">
    <source>
        <dbReference type="PROSITE" id="PS50252"/>
    </source>
</evidence>
<feature type="compositionally biased region" description="Basic residues" evidence="7">
    <location>
        <begin position="191"/>
        <end position="206"/>
    </location>
</feature>
<keyword evidence="10" id="KW-1185">Reference proteome</keyword>
<organism evidence="9 10">
    <name type="scientific">Melipona bicolor</name>
    <dbReference type="NCBI Taxonomy" id="60889"/>
    <lineage>
        <taxon>Eukaryota</taxon>
        <taxon>Metazoa</taxon>
        <taxon>Ecdysozoa</taxon>
        <taxon>Arthropoda</taxon>
        <taxon>Hexapoda</taxon>
        <taxon>Insecta</taxon>
        <taxon>Pterygota</taxon>
        <taxon>Neoptera</taxon>
        <taxon>Endopterygota</taxon>
        <taxon>Hymenoptera</taxon>
        <taxon>Apocrita</taxon>
        <taxon>Aculeata</taxon>
        <taxon>Apoidea</taxon>
        <taxon>Anthophila</taxon>
        <taxon>Apidae</taxon>
        <taxon>Melipona</taxon>
    </lineage>
</organism>
<dbReference type="PROSITE" id="PS50252">
    <property type="entry name" value="TBOX_3"/>
    <property type="match status" value="1"/>
</dbReference>
<dbReference type="Proteomes" id="UP001177670">
    <property type="component" value="Unassembled WGS sequence"/>
</dbReference>
<evidence type="ECO:0000256" key="5">
    <source>
        <dbReference type="ARBA" id="ARBA00023242"/>
    </source>
</evidence>
<dbReference type="GO" id="GO:0000785">
    <property type="term" value="C:chromatin"/>
    <property type="evidence" value="ECO:0007669"/>
    <property type="project" value="TreeGrafter"/>
</dbReference>
<dbReference type="SMART" id="SM00425">
    <property type="entry name" value="TBOX"/>
    <property type="match status" value="1"/>
</dbReference>
<dbReference type="GO" id="GO:0001708">
    <property type="term" value="P:cell fate specification"/>
    <property type="evidence" value="ECO:0007669"/>
    <property type="project" value="TreeGrafter"/>
</dbReference>
<dbReference type="GO" id="GO:0045893">
    <property type="term" value="P:positive regulation of DNA-templated transcription"/>
    <property type="evidence" value="ECO:0007669"/>
    <property type="project" value="InterPro"/>
</dbReference>
<sequence length="280" mass="31320">MLGLSLGPHTPEEAAVLAAAAAALHHHHQGGPGGPAMRPLRPPLPPGMLHTSPHPLAPHHPLAGPHHPLVPPHHPEEDGVVDDPKVTLEGKELWEKFHKLGTEMVITKSGRRVIVLRMEKQLSLRRLIDELELYDDDNCNYANHMCTEVRTDEVPPRVVISPLRQLNNKGNELNVKGKKRTRNEISQKSFTPKKLKSPGFSKRRVHPSISSSTTYLATNSSKDSKAAKTNRFYVPVSRYPERKRESLFPSVFLNGPAICGRWWWANFASFDSPFRGSRAE</sequence>
<gene>
    <name evidence="9" type="ORF">K0M31_018687</name>
</gene>
<dbReference type="GO" id="GO:0000978">
    <property type="term" value="F:RNA polymerase II cis-regulatory region sequence-specific DNA binding"/>
    <property type="evidence" value="ECO:0007669"/>
    <property type="project" value="InterPro"/>
</dbReference>
<evidence type="ECO:0000256" key="6">
    <source>
        <dbReference type="PROSITE-ProRule" id="PRU00201"/>
    </source>
</evidence>
<dbReference type="PROSITE" id="PS01283">
    <property type="entry name" value="TBOX_1"/>
    <property type="match status" value="1"/>
</dbReference>
<dbReference type="GO" id="GO:0005634">
    <property type="term" value="C:nucleus"/>
    <property type="evidence" value="ECO:0007669"/>
    <property type="project" value="UniProtKB-SubCell"/>
</dbReference>
<evidence type="ECO:0000256" key="7">
    <source>
        <dbReference type="SAM" id="MobiDB-lite"/>
    </source>
</evidence>
<dbReference type="AlphaFoldDB" id="A0AA40G3S1"/>
<keyword evidence="2" id="KW-0805">Transcription regulation</keyword>
<proteinExistence type="predicted"/>
<dbReference type="InterPro" id="IPR001699">
    <property type="entry name" value="TF_T-box"/>
</dbReference>